<comment type="caution">
    <text evidence="1">The sequence shown here is derived from an EMBL/GenBank/DDBJ whole genome shotgun (WGS) entry which is preliminary data.</text>
</comment>
<dbReference type="AlphaFoldDB" id="A0A4C1YQA5"/>
<proteinExistence type="predicted"/>
<dbReference type="Proteomes" id="UP000299102">
    <property type="component" value="Unassembled WGS sequence"/>
</dbReference>
<gene>
    <name evidence="1" type="ORF">EVAR_36647_1</name>
</gene>
<evidence type="ECO:0000313" key="1">
    <source>
        <dbReference type="EMBL" id="GBP76799.1"/>
    </source>
</evidence>
<evidence type="ECO:0000313" key="2">
    <source>
        <dbReference type="Proteomes" id="UP000299102"/>
    </source>
</evidence>
<protein>
    <submittedName>
        <fullName evidence="1">Uncharacterized protein</fullName>
    </submittedName>
</protein>
<dbReference type="EMBL" id="BGZK01001304">
    <property type="protein sequence ID" value="GBP76799.1"/>
    <property type="molecule type" value="Genomic_DNA"/>
</dbReference>
<organism evidence="1 2">
    <name type="scientific">Eumeta variegata</name>
    <name type="common">Bagworm moth</name>
    <name type="synonym">Eumeta japonica</name>
    <dbReference type="NCBI Taxonomy" id="151549"/>
    <lineage>
        <taxon>Eukaryota</taxon>
        <taxon>Metazoa</taxon>
        <taxon>Ecdysozoa</taxon>
        <taxon>Arthropoda</taxon>
        <taxon>Hexapoda</taxon>
        <taxon>Insecta</taxon>
        <taxon>Pterygota</taxon>
        <taxon>Neoptera</taxon>
        <taxon>Endopterygota</taxon>
        <taxon>Lepidoptera</taxon>
        <taxon>Glossata</taxon>
        <taxon>Ditrysia</taxon>
        <taxon>Tineoidea</taxon>
        <taxon>Psychidae</taxon>
        <taxon>Oiketicinae</taxon>
        <taxon>Eumeta</taxon>
    </lineage>
</organism>
<reference evidence="1 2" key="1">
    <citation type="journal article" date="2019" name="Commun. Biol.">
        <title>The bagworm genome reveals a unique fibroin gene that provides high tensile strength.</title>
        <authorList>
            <person name="Kono N."/>
            <person name="Nakamura H."/>
            <person name="Ohtoshi R."/>
            <person name="Tomita M."/>
            <person name="Numata K."/>
            <person name="Arakawa K."/>
        </authorList>
    </citation>
    <scope>NUCLEOTIDE SEQUENCE [LARGE SCALE GENOMIC DNA]</scope>
</reference>
<sequence length="104" mass="11411">MSILHTLVPVRVGSVGLKPTKKFLLKLQRVRPDGTCECRRCVTCAMNDAWTESSRHRMSQETVTGRFPSLLPGRRRLSTVAVKASGGSVSTFRGLRIRWVGGGG</sequence>
<name>A0A4C1YQA5_EUMVA</name>
<keyword evidence="2" id="KW-1185">Reference proteome</keyword>
<accession>A0A4C1YQA5</accession>